<evidence type="ECO:0000313" key="2">
    <source>
        <dbReference type="EMBL" id="CBY12858.1"/>
    </source>
</evidence>
<feature type="transmembrane region" description="Helical" evidence="1">
    <location>
        <begin position="213"/>
        <end position="239"/>
    </location>
</feature>
<evidence type="ECO:0000256" key="1">
    <source>
        <dbReference type="SAM" id="Phobius"/>
    </source>
</evidence>
<feature type="transmembrane region" description="Helical" evidence="1">
    <location>
        <begin position="32"/>
        <end position="60"/>
    </location>
</feature>
<name>E4XSZ6_OIKDI</name>
<sequence length="308" mass="34693">MDYYNDQKEKEYYTMTSPQPAKKGCINFSNQFYLYFSFAGTALCLFLFQIVFTMVLAYLFPSCFCADLFHHITILPANAAMLLFVLFLFFATLSIFGLLALYGVYKEKIAKIYPFLFLLVVVLVSMLIGGIIGGVKSISGGEGDASAEVSFKEQQEEILSMLSLILTEDGLELVKSLMVLTDPQFVSMDVQKMMEKFLKPTALEFVEAGEKTIMVAAVITVVGVLIMLIGTIVCLWKLVQKMSEYQKAEANKRNQFSPDGYIMTHNNNTVSVRSRNHSQQNPKVEYRSSVYHSRHALSSHSEEILLNS</sequence>
<reference evidence="2" key="1">
    <citation type="journal article" date="2010" name="Science">
        <title>Plasticity of animal genome architecture unmasked by rapid evolution of a pelagic tunicate.</title>
        <authorList>
            <person name="Denoeud F."/>
            <person name="Henriet S."/>
            <person name="Mungpakdee S."/>
            <person name="Aury J.M."/>
            <person name="Da Silva C."/>
            <person name="Brinkmann H."/>
            <person name="Mikhaleva J."/>
            <person name="Olsen L.C."/>
            <person name="Jubin C."/>
            <person name="Canestro C."/>
            <person name="Bouquet J.M."/>
            <person name="Danks G."/>
            <person name="Poulain J."/>
            <person name="Campsteijn C."/>
            <person name="Adamski M."/>
            <person name="Cross I."/>
            <person name="Yadetie F."/>
            <person name="Muffato M."/>
            <person name="Louis A."/>
            <person name="Butcher S."/>
            <person name="Tsagkogeorga G."/>
            <person name="Konrad A."/>
            <person name="Singh S."/>
            <person name="Jensen M.F."/>
            <person name="Cong E.H."/>
            <person name="Eikeseth-Otteraa H."/>
            <person name="Noel B."/>
            <person name="Anthouard V."/>
            <person name="Porcel B.M."/>
            <person name="Kachouri-Lafond R."/>
            <person name="Nishino A."/>
            <person name="Ugolini M."/>
            <person name="Chourrout P."/>
            <person name="Nishida H."/>
            <person name="Aasland R."/>
            <person name="Huzurbazar S."/>
            <person name="Westhof E."/>
            <person name="Delsuc F."/>
            <person name="Lehrach H."/>
            <person name="Reinhardt R."/>
            <person name="Weissenbach J."/>
            <person name="Roy S.W."/>
            <person name="Artiguenave F."/>
            <person name="Postlethwait J.H."/>
            <person name="Manak J.R."/>
            <person name="Thompson E.M."/>
            <person name="Jaillon O."/>
            <person name="Du Pasquier L."/>
            <person name="Boudinot P."/>
            <person name="Liberles D.A."/>
            <person name="Volff J.N."/>
            <person name="Philippe H."/>
            <person name="Lenhard B."/>
            <person name="Roest Crollius H."/>
            <person name="Wincker P."/>
            <person name="Chourrout D."/>
        </authorList>
    </citation>
    <scope>NUCLEOTIDE SEQUENCE [LARGE SCALE GENOMIC DNA]</scope>
</reference>
<protein>
    <submittedName>
        <fullName evidence="2">Uncharacterized protein</fullName>
    </submittedName>
</protein>
<feature type="transmembrane region" description="Helical" evidence="1">
    <location>
        <begin position="80"/>
        <end position="105"/>
    </location>
</feature>
<gene>
    <name evidence="2" type="ORF">GSOID_T00002922001</name>
</gene>
<keyword evidence="1" id="KW-0472">Membrane</keyword>
<proteinExistence type="predicted"/>
<keyword evidence="1" id="KW-1133">Transmembrane helix</keyword>
<dbReference type="OrthoDB" id="10102052at2759"/>
<dbReference type="AlphaFoldDB" id="E4XSZ6"/>
<accession>E4XSZ6</accession>
<keyword evidence="3" id="KW-1185">Reference proteome</keyword>
<organism evidence="2">
    <name type="scientific">Oikopleura dioica</name>
    <name type="common">Tunicate</name>
    <dbReference type="NCBI Taxonomy" id="34765"/>
    <lineage>
        <taxon>Eukaryota</taxon>
        <taxon>Metazoa</taxon>
        <taxon>Chordata</taxon>
        <taxon>Tunicata</taxon>
        <taxon>Appendicularia</taxon>
        <taxon>Copelata</taxon>
        <taxon>Oikopleuridae</taxon>
        <taxon>Oikopleura</taxon>
    </lineage>
</organism>
<evidence type="ECO:0000313" key="3">
    <source>
        <dbReference type="Proteomes" id="UP000001307"/>
    </source>
</evidence>
<dbReference type="EMBL" id="FN653144">
    <property type="protein sequence ID" value="CBY12858.1"/>
    <property type="molecule type" value="Genomic_DNA"/>
</dbReference>
<feature type="transmembrane region" description="Helical" evidence="1">
    <location>
        <begin position="112"/>
        <end position="132"/>
    </location>
</feature>
<dbReference type="InParanoid" id="E4XSZ6"/>
<dbReference type="Proteomes" id="UP000001307">
    <property type="component" value="Unassembled WGS sequence"/>
</dbReference>
<keyword evidence="1" id="KW-0812">Transmembrane</keyword>